<dbReference type="InterPro" id="IPR036188">
    <property type="entry name" value="FAD/NAD-bd_sf"/>
</dbReference>
<dbReference type="GO" id="GO:0005739">
    <property type="term" value="C:mitochondrion"/>
    <property type="evidence" value="ECO:0007669"/>
    <property type="project" value="TreeGrafter"/>
</dbReference>
<dbReference type="GO" id="GO:0006744">
    <property type="term" value="P:ubiquinone biosynthetic process"/>
    <property type="evidence" value="ECO:0007669"/>
    <property type="project" value="TreeGrafter"/>
</dbReference>
<sequence>MEIFRSMIKRCDGICSRRTRITAYTLQYVQMRGLISDSYKLNSQDGGLPVLIVGAGPVGLVLSILLTKLGVKCAVLEKNTTFSKHPQAHFINNRSMEVFRKLDGLAEEIQRSQPPVDLWRKFIYCTSLTGSILGSVDHMQPQDFEKVVSPVSVAHFSQYKLIRLLLKQLKSLSFGVRTWEELVGLNHGSLTEREILMGHECVSINPTDHCVTVTATFLKEGKCMEKNIKCSILVGTDGAASTVRKLVGIDMRGEKDLQKLVSVHFLSRDLGQYLLNERPGMLFFIFNTEAIGVLVAHDLKQGEFVLQIPFYPPQQNLEDFSPEICKKLIFKLVGQELVDIDVIDIKPWVMHAEVAEKFVSCNNRIILAGDAAHRFPPAGGFGMNTGIQDAHNLAWKLASLVKGVSPSSILHTYETERKPIAIFNTALSVQNFRAAMAVPAALGLDPTVANSVHQVINNGLGAVLPSGLQRAILDGIFTIGRVQVSESFLNENNPLGSLRLAKLRRIFEEGKSLQLQFPAEDLGFRYSEGALIPECDSSLDAPQAPSGRRRDYVPSADPGSRLPHMAVRVLSNLPSKETFSTLDLVSGEKVEFLLIIAPVKESYELAHAAFKVAKEFKVSARVCVMWPGGTVNGVEVGSKTALAPWENYIDVMEVKRSSISLSWWSICQMTDEGAILVRPDEHIAWRVKAGVVGDPTLEMVKAFSAVLGMKSASI</sequence>
<evidence type="ECO:0000256" key="2">
    <source>
        <dbReference type="ARBA" id="ARBA00022827"/>
    </source>
</evidence>
<dbReference type="SUPFAM" id="SSF51905">
    <property type="entry name" value="FAD/NAD(P)-binding domain"/>
    <property type="match status" value="1"/>
</dbReference>
<gene>
    <name evidence="4" type="ORF">L1049_005907</name>
</gene>
<reference evidence="4 5" key="1">
    <citation type="journal article" date="2024" name="Plant J.">
        <title>Genome sequences and population genomics reveal climatic adaptation and genomic divergence between two closely related sweetgum species.</title>
        <authorList>
            <person name="Xu W.Q."/>
            <person name="Ren C.Q."/>
            <person name="Zhang X.Y."/>
            <person name="Comes H.P."/>
            <person name="Liu X.H."/>
            <person name="Li Y.G."/>
            <person name="Kettle C.J."/>
            <person name="Jalonen R."/>
            <person name="Gaisberger H."/>
            <person name="Ma Y.Z."/>
            <person name="Qiu Y.X."/>
        </authorList>
    </citation>
    <scope>NUCLEOTIDE SEQUENCE [LARGE SCALE GENOMIC DNA]</scope>
    <source>
        <strain evidence="4">Hangzhou</strain>
    </source>
</reference>
<dbReference type="Proteomes" id="UP001415857">
    <property type="component" value="Unassembled WGS sequence"/>
</dbReference>
<dbReference type="Gene3D" id="3.40.30.120">
    <property type="match status" value="1"/>
</dbReference>
<dbReference type="Gene3D" id="3.30.9.10">
    <property type="entry name" value="D-Amino Acid Oxidase, subunit A, domain 2"/>
    <property type="match status" value="1"/>
</dbReference>
<comment type="caution">
    <text evidence="4">The sequence shown here is derived from an EMBL/GenBank/DDBJ whole genome shotgun (WGS) entry which is preliminary data.</text>
</comment>
<dbReference type="GO" id="GO:0071949">
    <property type="term" value="F:FAD binding"/>
    <property type="evidence" value="ECO:0007669"/>
    <property type="project" value="InterPro"/>
</dbReference>
<dbReference type="Pfam" id="PF21274">
    <property type="entry name" value="Rng_hyd_C"/>
    <property type="match status" value="1"/>
</dbReference>
<proteinExistence type="predicted"/>
<evidence type="ECO:0000259" key="3">
    <source>
        <dbReference type="Pfam" id="PF01494"/>
    </source>
</evidence>
<evidence type="ECO:0000313" key="4">
    <source>
        <dbReference type="EMBL" id="KAK9276374.1"/>
    </source>
</evidence>
<dbReference type="Gene3D" id="3.50.50.60">
    <property type="entry name" value="FAD/NAD(P)-binding domain"/>
    <property type="match status" value="1"/>
</dbReference>
<organism evidence="4 5">
    <name type="scientific">Liquidambar formosana</name>
    <name type="common">Formosan gum</name>
    <dbReference type="NCBI Taxonomy" id="63359"/>
    <lineage>
        <taxon>Eukaryota</taxon>
        <taxon>Viridiplantae</taxon>
        <taxon>Streptophyta</taxon>
        <taxon>Embryophyta</taxon>
        <taxon>Tracheophyta</taxon>
        <taxon>Spermatophyta</taxon>
        <taxon>Magnoliopsida</taxon>
        <taxon>eudicotyledons</taxon>
        <taxon>Gunneridae</taxon>
        <taxon>Pentapetalae</taxon>
        <taxon>Saxifragales</taxon>
        <taxon>Altingiaceae</taxon>
        <taxon>Liquidambar</taxon>
    </lineage>
</organism>
<protein>
    <recommendedName>
        <fullName evidence="3">FAD-binding domain-containing protein</fullName>
    </recommendedName>
</protein>
<keyword evidence="5" id="KW-1185">Reference proteome</keyword>
<evidence type="ECO:0000313" key="5">
    <source>
        <dbReference type="Proteomes" id="UP001415857"/>
    </source>
</evidence>
<keyword evidence="2" id="KW-0274">FAD</keyword>
<dbReference type="PANTHER" id="PTHR43004:SF6">
    <property type="entry name" value="FAD_NAD(P)-BINDING OXIDOREDUCTASE FAMILY PROTEIN"/>
    <property type="match status" value="1"/>
</dbReference>
<keyword evidence="1" id="KW-0285">Flavoprotein</keyword>
<accession>A0AAP0RF39</accession>
<dbReference type="InterPro" id="IPR002938">
    <property type="entry name" value="FAD-bd"/>
</dbReference>
<feature type="domain" description="FAD-binding" evidence="3">
    <location>
        <begin position="49"/>
        <end position="421"/>
    </location>
</feature>
<dbReference type="PANTHER" id="PTHR43004">
    <property type="entry name" value="TRK SYSTEM POTASSIUM UPTAKE PROTEIN"/>
    <property type="match status" value="1"/>
</dbReference>
<dbReference type="EMBL" id="JBBPBK010000010">
    <property type="protein sequence ID" value="KAK9276374.1"/>
    <property type="molecule type" value="Genomic_DNA"/>
</dbReference>
<dbReference type="InterPro" id="IPR050641">
    <property type="entry name" value="RIFMO-like"/>
</dbReference>
<dbReference type="AlphaFoldDB" id="A0AAP0RF39"/>
<evidence type="ECO:0000256" key="1">
    <source>
        <dbReference type="ARBA" id="ARBA00022630"/>
    </source>
</evidence>
<dbReference type="Pfam" id="PF01494">
    <property type="entry name" value="FAD_binding_3"/>
    <property type="match status" value="1"/>
</dbReference>
<dbReference type="PRINTS" id="PR00420">
    <property type="entry name" value="RNGMNOXGNASE"/>
</dbReference>
<dbReference type="GO" id="GO:0016709">
    <property type="term" value="F:oxidoreductase activity, acting on paired donors, with incorporation or reduction of molecular oxygen, NAD(P)H as one donor, and incorporation of one atom of oxygen"/>
    <property type="evidence" value="ECO:0007669"/>
    <property type="project" value="UniProtKB-ARBA"/>
</dbReference>
<name>A0AAP0RF39_LIQFO</name>